<feature type="region of interest" description="Disordered" evidence="1">
    <location>
        <begin position="28"/>
        <end position="64"/>
    </location>
</feature>
<feature type="compositionally biased region" description="Low complexity" evidence="1">
    <location>
        <begin position="125"/>
        <end position="142"/>
    </location>
</feature>
<proteinExistence type="predicted"/>
<gene>
    <name evidence="2" type="ORF">ALECFALPRED_000003</name>
</gene>
<name>A0A8H3EGU9_9LECA</name>
<protein>
    <submittedName>
        <fullName evidence="2">Uncharacterized protein</fullName>
    </submittedName>
</protein>
<dbReference type="AlphaFoldDB" id="A0A8H3EGU9"/>
<keyword evidence="3" id="KW-1185">Reference proteome</keyword>
<accession>A0A8H3EGU9</accession>
<sequence>MHMCFLLSELRRCFPIALVWCRSGQAKEALSPPSGAESGVEGPQGQGAQPTNGVPGGDDADVSRSIEQGASGWAGSKPVAFLDPEGTPVTAAIAELMNAALPAGHAQPLPPSVAAAQPAASAAQKLASQAPRLPGVGSPSAQGGAGPGAVSTAVQAQGVEALGPAALAPAANVAQAPATQATAGSEGVEPSEAPVAAANSAPTAEHAGGRAAAALPATAVRAAPNAQRTAGLPGHAQQVGVVTALPAPAFRAVHHAQQAVALVRHAQQVVWPSPVGHASLAPQLAEWGQLLHCQGWPSIAAITAPTC</sequence>
<feature type="region of interest" description="Disordered" evidence="1">
    <location>
        <begin position="181"/>
        <end position="212"/>
    </location>
</feature>
<comment type="caution">
    <text evidence="2">The sequence shown here is derived from an EMBL/GenBank/DDBJ whole genome shotgun (WGS) entry which is preliminary data.</text>
</comment>
<dbReference type="Proteomes" id="UP000664203">
    <property type="component" value="Unassembled WGS sequence"/>
</dbReference>
<organism evidence="2 3">
    <name type="scientific">Alectoria fallacina</name>
    <dbReference type="NCBI Taxonomy" id="1903189"/>
    <lineage>
        <taxon>Eukaryota</taxon>
        <taxon>Fungi</taxon>
        <taxon>Dikarya</taxon>
        <taxon>Ascomycota</taxon>
        <taxon>Pezizomycotina</taxon>
        <taxon>Lecanoromycetes</taxon>
        <taxon>OSLEUM clade</taxon>
        <taxon>Lecanoromycetidae</taxon>
        <taxon>Lecanorales</taxon>
        <taxon>Lecanorineae</taxon>
        <taxon>Parmeliaceae</taxon>
        <taxon>Alectoria</taxon>
    </lineage>
</organism>
<dbReference type="EMBL" id="CAJPDR010000001">
    <property type="protein sequence ID" value="CAF9902766.1"/>
    <property type="molecule type" value="Genomic_DNA"/>
</dbReference>
<reference evidence="2" key="1">
    <citation type="submission" date="2021-03" db="EMBL/GenBank/DDBJ databases">
        <authorList>
            <person name="Tagirdzhanova G."/>
        </authorList>
    </citation>
    <scope>NUCLEOTIDE SEQUENCE</scope>
</reference>
<evidence type="ECO:0000313" key="2">
    <source>
        <dbReference type="EMBL" id="CAF9902766.1"/>
    </source>
</evidence>
<feature type="region of interest" description="Disordered" evidence="1">
    <location>
        <begin position="125"/>
        <end position="149"/>
    </location>
</feature>
<evidence type="ECO:0000256" key="1">
    <source>
        <dbReference type="SAM" id="MobiDB-lite"/>
    </source>
</evidence>
<evidence type="ECO:0000313" key="3">
    <source>
        <dbReference type="Proteomes" id="UP000664203"/>
    </source>
</evidence>